<reference evidence="4 5" key="1">
    <citation type="submission" date="2015-04" db="EMBL/GenBank/DDBJ databases">
        <title>Genome sequence of aromatic hydrocarbons-degrading Sphingobium chungbukense DJ77.</title>
        <authorList>
            <person name="Kim Y.-C."/>
            <person name="Chae J.-C."/>
        </authorList>
    </citation>
    <scope>NUCLEOTIDE SEQUENCE [LARGE SCALE GENOMIC DNA]</scope>
    <source>
        <strain evidence="4 5">DJ77</strain>
    </source>
</reference>
<proteinExistence type="predicted"/>
<feature type="transmembrane region" description="Helical" evidence="2">
    <location>
        <begin position="88"/>
        <end position="109"/>
    </location>
</feature>
<dbReference type="STRING" id="56193.YP76_16920"/>
<dbReference type="Proteomes" id="UP000033874">
    <property type="component" value="Unassembled WGS sequence"/>
</dbReference>
<dbReference type="PATRIC" id="fig|56193.3.peg.3544"/>
<evidence type="ECO:0000313" key="4">
    <source>
        <dbReference type="EMBL" id="KKW91248.1"/>
    </source>
</evidence>
<evidence type="ECO:0000313" key="5">
    <source>
        <dbReference type="Proteomes" id="UP000033874"/>
    </source>
</evidence>
<keyword evidence="2" id="KW-1133">Transmembrane helix</keyword>
<comment type="caution">
    <text evidence="4">The sequence shown here is derived from an EMBL/GenBank/DDBJ whole genome shotgun (WGS) entry which is preliminary data.</text>
</comment>
<feature type="transmembrane region" description="Helical" evidence="2">
    <location>
        <begin position="6"/>
        <end position="24"/>
    </location>
</feature>
<dbReference type="EMBL" id="LBIC01000007">
    <property type="protein sequence ID" value="KKW91248.1"/>
    <property type="molecule type" value="Genomic_DNA"/>
</dbReference>
<dbReference type="Pfam" id="PF02233">
    <property type="entry name" value="PNTB"/>
    <property type="match status" value="1"/>
</dbReference>
<evidence type="ECO:0000256" key="1">
    <source>
        <dbReference type="ARBA" id="ARBA00023027"/>
    </source>
</evidence>
<feature type="transmembrane region" description="Helical" evidence="2">
    <location>
        <begin position="129"/>
        <end position="152"/>
    </location>
</feature>
<feature type="transmembrane region" description="Helical" evidence="2">
    <location>
        <begin position="191"/>
        <end position="210"/>
    </location>
</feature>
<gene>
    <name evidence="4" type="ORF">YP76_16920</name>
</gene>
<feature type="transmembrane region" description="Helical" evidence="2">
    <location>
        <begin position="217"/>
        <end position="236"/>
    </location>
</feature>
<sequence>MMEGANPTVLAGWSMAALLFGLALPASFGGGLRRGAHLMMAGMTVIGAVTLYSHDVMSMPQIFAALIMGGAVGLVLGRGMPRAAIPALLIGLIGQTGLAAMFVGVAAWRNPRAFGLLDEMTDQWFADDAAAIGVGVALGAMACAGAAAILWCRMGRRGKGRPGAPFFTGAMLAGTCGAVLAFVASPTTDRLLPLAGVALLAGWGLAKWTMGARMGPAAALVGGLSGWAVAVLAYLLENIGMAVAGGLAGAAGGLFALRLCGGADRKGLAEGGARP</sequence>
<name>A0A0M3AMU1_9SPHN</name>
<keyword evidence="1" id="KW-0520">NAD</keyword>
<evidence type="ECO:0000256" key="2">
    <source>
        <dbReference type="SAM" id="Phobius"/>
    </source>
</evidence>
<dbReference type="InterPro" id="IPR034300">
    <property type="entry name" value="PNTB-like"/>
</dbReference>
<feature type="transmembrane region" description="Helical" evidence="2">
    <location>
        <begin position="242"/>
        <end position="260"/>
    </location>
</feature>
<keyword evidence="2" id="KW-0812">Transmembrane</keyword>
<feature type="domain" description="NADP transhydrogenase beta-like" evidence="3">
    <location>
        <begin position="33"/>
        <end position="265"/>
    </location>
</feature>
<feature type="transmembrane region" description="Helical" evidence="2">
    <location>
        <begin position="36"/>
        <end position="53"/>
    </location>
</feature>
<evidence type="ECO:0000259" key="3">
    <source>
        <dbReference type="Pfam" id="PF02233"/>
    </source>
</evidence>
<dbReference type="PANTHER" id="PTHR44758">
    <property type="entry name" value="NAD(P) TRANSHYDROGENASE SUBUNIT BETA"/>
    <property type="match status" value="1"/>
</dbReference>
<dbReference type="PANTHER" id="PTHR44758:SF1">
    <property type="entry name" value="NAD(P) TRANSHYDROGENASE SUBUNIT BETA"/>
    <property type="match status" value="1"/>
</dbReference>
<dbReference type="AlphaFoldDB" id="A0A0M3AMU1"/>
<feature type="transmembrane region" description="Helical" evidence="2">
    <location>
        <begin position="59"/>
        <end position="76"/>
    </location>
</feature>
<accession>A0A0M3AMU1</accession>
<organism evidence="4 5">
    <name type="scientific">Sphingobium chungbukense</name>
    <dbReference type="NCBI Taxonomy" id="56193"/>
    <lineage>
        <taxon>Bacteria</taxon>
        <taxon>Pseudomonadati</taxon>
        <taxon>Pseudomonadota</taxon>
        <taxon>Alphaproteobacteria</taxon>
        <taxon>Sphingomonadales</taxon>
        <taxon>Sphingomonadaceae</taxon>
        <taxon>Sphingobium</taxon>
    </lineage>
</organism>
<feature type="transmembrane region" description="Helical" evidence="2">
    <location>
        <begin position="164"/>
        <end position="185"/>
    </location>
</feature>
<protein>
    <submittedName>
        <fullName evidence="4">NADP transhydrogenase subunit beta</fullName>
    </submittedName>
</protein>
<keyword evidence="5" id="KW-1185">Reference proteome</keyword>
<keyword evidence="2" id="KW-0472">Membrane</keyword>